<dbReference type="Proteomes" id="UP000279259">
    <property type="component" value="Unassembled WGS sequence"/>
</dbReference>
<dbReference type="EMBL" id="RSCD01000017">
    <property type="protein sequence ID" value="RSH87455.1"/>
    <property type="molecule type" value="Genomic_DNA"/>
</dbReference>
<feature type="region of interest" description="Disordered" evidence="2">
    <location>
        <begin position="222"/>
        <end position="325"/>
    </location>
</feature>
<feature type="compositionally biased region" description="Basic and acidic residues" evidence="2">
    <location>
        <begin position="223"/>
        <end position="291"/>
    </location>
</feature>
<feature type="compositionally biased region" description="Basic and acidic residues" evidence="2">
    <location>
        <begin position="304"/>
        <end position="316"/>
    </location>
</feature>
<feature type="compositionally biased region" description="Basic and acidic residues" evidence="2">
    <location>
        <begin position="10"/>
        <end position="21"/>
    </location>
</feature>
<keyword evidence="1" id="KW-0694">RNA-binding</keyword>
<feature type="region of interest" description="Disordered" evidence="2">
    <location>
        <begin position="1"/>
        <end position="37"/>
    </location>
</feature>
<evidence type="ECO:0000259" key="3">
    <source>
        <dbReference type="PROSITE" id="PS50102"/>
    </source>
</evidence>
<feature type="region of interest" description="Disordered" evidence="2">
    <location>
        <begin position="54"/>
        <end position="78"/>
    </location>
</feature>
<evidence type="ECO:0000256" key="2">
    <source>
        <dbReference type="SAM" id="MobiDB-lite"/>
    </source>
</evidence>
<feature type="compositionally biased region" description="Pro residues" evidence="2">
    <location>
        <begin position="63"/>
        <end position="78"/>
    </location>
</feature>
<dbReference type="InterPro" id="IPR000504">
    <property type="entry name" value="RRM_dom"/>
</dbReference>
<feature type="compositionally biased region" description="Polar residues" evidence="2">
    <location>
        <begin position="117"/>
        <end position="131"/>
    </location>
</feature>
<dbReference type="GO" id="GO:0003723">
    <property type="term" value="F:RNA binding"/>
    <property type="evidence" value="ECO:0007669"/>
    <property type="project" value="UniProtKB-UniRule"/>
</dbReference>
<dbReference type="PANTHER" id="PTHR48034">
    <property type="entry name" value="TRANSFORMER-2 SEX-DETERMINING PROTEIN-RELATED"/>
    <property type="match status" value="1"/>
</dbReference>
<comment type="caution">
    <text evidence="4">The sequence shown here is derived from an EMBL/GenBank/DDBJ whole genome shotgun (WGS) entry which is preliminary data.</text>
</comment>
<evidence type="ECO:0000313" key="4">
    <source>
        <dbReference type="EMBL" id="RSH87455.1"/>
    </source>
</evidence>
<feature type="domain" description="RRM" evidence="3">
    <location>
        <begin position="80"/>
        <end position="175"/>
    </location>
</feature>
<gene>
    <name evidence="4" type="ORF">EHS25_003365</name>
</gene>
<keyword evidence="5" id="KW-1185">Reference proteome</keyword>
<name>A0A427Y8S9_9TREE</name>
<accession>A0A427Y8S9</accession>
<protein>
    <recommendedName>
        <fullName evidence="3">RRM domain-containing protein</fullName>
    </recommendedName>
</protein>
<sequence length="325" mass="37759">MYYRASPPFYDDRNGDHDHDHYHRRTPSPRRLSPTPRLFPASYQLYQPREQPYQPYHHHRNFAPPPPRRPGNAPAPEPNPVLGVFGLSIRTRERDLEDEFMRYGDVDKVTISSKTLQAANQSRNAKTQADPAQTDRSRGFGFITMRSVEDAGRCIEKLNGMMLHGRAIRVDYSATQKAHAPTPGEYKGEKRPLGRSISLIAPKHAFTRWWIYKRSFGQGLTELDDRYQGGGRYDRYDDRRGGRGGYDDRGYGRDRYDDRDRYRDRDSYAGSSRRDEDPYGGRSRRDDDRRRSPSPRRSRYSASPERRPPPPSRDYDEPADSASRS</sequence>
<dbReference type="SUPFAM" id="SSF54928">
    <property type="entry name" value="RNA-binding domain, RBD"/>
    <property type="match status" value="1"/>
</dbReference>
<organism evidence="4 5">
    <name type="scientific">Saitozyma podzolica</name>
    <dbReference type="NCBI Taxonomy" id="1890683"/>
    <lineage>
        <taxon>Eukaryota</taxon>
        <taxon>Fungi</taxon>
        <taxon>Dikarya</taxon>
        <taxon>Basidiomycota</taxon>
        <taxon>Agaricomycotina</taxon>
        <taxon>Tremellomycetes</taxon>
        <taxon>Tremellales</taxon>
        <taxon>Trimorphomycetaceae</taxon>
        <taxon>Saitozyma</taxon>
    </lineage>
</organism>
<dbReference type="InterPro" id="IPR012677">
    <property type="entry name" value="Nucleotide-bd_a/b_plait_sf"/>
</dbReference>
<dbReference type="InterPro" id="IPR035979">
    <property type="entry name" value="RBD_domain_sf"/>
</dbReference>
<dbReference type="InterPro" id="IPR050441">
    <property type="entry name" value="RBM"/>
</dbReference>
<reference evidence="4 5" key="1">
    <citation type="submission" date="2018-11" db="EMBL/GenBank/DDBJ databases">
        <title>Genome sequence of Saitozyma podzolica DSM 27192.</title>
        <authorList>
            <person name="Aliyu H."/>
            <person name="Gorte O."/>
            <person name="Ochsenreither K."/>
        </authorList>
    </citation>
    <scope>NUCLEOTIDE SEQUENCE [LARGE SCALE GENOMIC DNA]</scope>
    <source>
        <strain evidence="4 5">DSM 27192</strain>
    </source>
</reference>
<dbReference type="PROSITE" id="PS50102">
    <property type="entry name" value="RRM"/>
    <property type="match status" value="1"/>
</dbReference>
<evidence type="ECO:0000256" key="1">
    <source>
        <dbReference type="PROSITE-ProRule" id="PRU00176"/>
    </source>
</evidence>
<evidence type="ECO:0000313" key="5">
    <source>
        <dbReference type="Proteomes" id="UP000279259"/>
    </source>
</evidence>
<dbReference type="AlphaFoldDB" id="A0A427Y8S9"/>
<proteinExistence type="predicted"/>
<dbReference type="Pfam" id="PF00076">
    <property type="entry name" value="RRM_1"/>
    <property type="match status" value="1"/>
</dbReference>
<dbReference type="STRING" id="1890683.A0A427Y8S9"/>
<dbReference type="SMART" id="SM00360">
    <property type="entry name" value="RRM"/>
    <property type="match status" value="1"/>
</dbReference>
<dbReference type="OrthoDB" id="439808at2759"/>
<dbReference type="Gene3D" id="3.30.70.330">
    <property type="match status" value="1"/>
</dbReference>
<feature type="region of interest" description="Disordered" evidence="2">
    <location>
        <begin position="117"/>
        <end position="138"/>
    </location>
</feature>